<dbReference type="NCBIfam" id="NF006821">
    <property type="entry name" value="PRK09344.1-3"/>
    <property type="match status" value="1"/>
</dbReference>
<feature type="compositionally biased region" description="Polar residues" evidence="11">
    <location>
        <begin position="942"/>
        <end position="975"/>
    </location>
</feature>
<comment type="pathway">
    <text evidence="1">Carbohydrate biosynthesis; gluconeogenesis.</text>
</comment>
<comment type="similarity">
    <text evidence="2">Belongs to the phosphoenolpyruvate carboxykinase (ATP) family.</text>
</comment>
<dbReference type="Gene3D" id="3.90.228.20">
    <property type="match status" value="1"/>
</dbReference>
<dbReference type="FunFam" id="3.40.449.10:FF:000002">
    <property type="entry name" value="Phosphoenolpyruvate carboxykinase [ATP]"/>
    <property type="match status" value="1"/>
</dbReference>
<reference evidence="12" key="1">
    <citation type="submission" date="2021-07" db="EMBL/GenBank/DDBJ databases">
        <authorList>
            <person name="Durling M."/>
        </authorList>
    </citation>
    <scope>NUCLEOTIDE SEQUENCE</scope>
</reference>
<dbReference type="GO" id="GO:0004612">
    <property type="term" value="F:phosphoenolpyruvate carboxykinase (ATP) activity"/>
    <property type="evidence" value="ECO:0007669"/>
    <property type="project" value="UniProtKB-EC"/>
</dbReference>
<feature type="compositionally biased region" description="Basic and acidic residues" evidence="11">
    <location>
        <begin position="976"/>
        <end position="988"/>
    </location>
</feature>
<evidence type="ECO:0000256" key="10">
    <source>
        <dbReference type="ARBA" id="ARBA00047371"/>
    </source>
</evidence>
<comment type="catalytic activity">
    <reaction evidence="10">
        <text>oxaloacetate + ATP = phosphoenolpyruvate + ADP + CO2</text>
        <dbReference type="Rhea" id="RHEA:18617"/>
        <dbReference type="ChEBI" id="CHEBI:16452"/>
        <dbReference type="ChEBI" id="CHEBI:16526"/>
        <dbReference type="ChEBI" id="CHEBI:30616"/>
        <dbReference type="ChEBI" id="CHEBI:58702"/>
        <dbReference type="ChEBI" id="CHEBI:456216"/>
        <dbReference type="EC" id="4.1.1.49"/>
    </reaction>
</comment>
<dbReference type="PANTHER" id="PTHR30031">
    <property type="entry name" value="PHOSPHOENOLPYRUVATE CARBOXYKINASE ATP"/>
    <property type="match status" value="1"/>
</dbReference>
<dbReference type="EMBL" id="CAJVRL010000041">
    <property type="protein sequence ID" value="CAG8951181.1"/>
    <property type="molecule type" value="Genomic_DNA"/>
</dbReference>
<feature type="region of interest" description="Disordered" evidence="11">
    <location>
        <begin position="38"/>
        <end position="65"/>
    </location>
</feature>
<dbReference type="NCBIfam" id="TIGR00224">
    <property type="entry name" value="pckA"/>
    <property type="match status" value="1"/>
</dbReference>
<feature type="compositionally biased region" description="Polar residues" evidence="11">
    <location>
        <begin position="1044"/>
        <end position="1059"/>
    </location>
</feature>
<dbReference type="OrthoDB" id="184182at2759"/>
<evidence type="ECO:0000256" key="6">
    <source>
        <dbReference type="ARBA" id="ARBA00022741"/>
    </source>
</evidence>
<dbReference type="Gene3D" id="2.170.8.10">
    <property type="entry name" value="Phosphoenolpyruvate Carboxykinase, domain 2"/>
    <property type="match status" value="1"/>
</dbReference>
<keyword evidence="6" id="KW-0547">Nucleotide-binding</keyword>
<dbReference type="PANTHER" id="PTHR30031:SF0">
    <property type="entry name" value="PHOSPHOENOLPYRUVATE CARBOXYKINASE (ATP)"/>
    <property type="match status" value="1"/>
</dbReference>
<dbReference type="Gene3D" id="3.40.449.10">
    <property type="entry name" value="Phosphoenolpyruvate Carboxykinase, domain 1"/>
    <property type="match status" value="1"/>
</dbReference>
<evidence type="ECO:0000256" key="9">
    <source>
        <dbReference type="ARBA" id="ARBA00023239"/>
    </source>
</evidence>
<dbReference type="NCBIfam" id="NF006820">
    <property type="entry name" value="PRK09344.1-2"/>
    <property type="match status" value="1"/>
</dbReference>
<protein>
    <recommendedName>
        <fullName evidence="4">Phosphoenolpyruvate carboxykinase (ATP)</fullName>
        <ecNumber evidence="3">4.1.1.49</ecNumber>
    </recommendedName>
</protein>
<proteinExistence type="inferred from homology"/>
<evidence type="ECO:0000256" key="1">
    <source>
        <dbReference type="ARBA" id="ARBA00004742"/>
    </source>
</evidence>
<dbReference type="Proteomes" id="UP000696280">
    <property type="component" value="Unassembled WGS sequence"/>
</dbReference>
<feature type="region of interest" description="Disordered" evidence="11">
    <location>
        <begin position="78"/>
        <end position="116"/>
    </location>
</feature>
<dbReference type="SUPFAM" id="SSF68923">
    <property type="entry name" value="PEP carboxykinase N-terminal domain"/>
    <property type="match status" value="1"/>
</dbReference>
<dbReference type="GO" id="GO:0005524">
    <property type="term" value="F:ATP binding"/>
    <property type="evidence" value="ECO:0007669"/>
    <property type="project" value="UniProtKB-KW"/>
</dbReference>
<keyword evidence="8" id="KW-0067">ATP-binding</keyword>
<feature type="region of interest" description="Disordered" evidence="11">
    <location>
        <begin position="768"/>
        <end position="1115"/>
    </location>
</feature>
<gene>
    <name evidence="12" type="ORF">HYFRA_00007927</name>
</gene>
<evidence type="ECO:0000256" key="3">
    <source>
        <dbReference type="ARBA" id="ARBA00012363"/>
    </source>
</evidence>
<evidence type="ECO:0000256" key="5">
    <source>
        <dbReference type="ARBA" id="ARBA00022432"/>
    </source>
</evidence>
<evidence type="ECO:0000313" key="13">
    <source>
        <dbReference type="Proteomes" id="UP000696280"/>
    </source>
</evidence>
<keyword evidence="9" id="KW-0456">Lyase</keyword>
<feature type="compositionally biased region" description="Low complexity" evidence="11">
    <location>
        <begin position="921"/>
        <end position="941"/>
    </location>
</feature>
<feature type="compositionally biased region" description="Basic and acidic residues" evidence="11">
    <location>
        <begin position="890"/>
        <end position="902"/>
    </location>
</feature>
<feature type="region of interest" description="Disordered" evidence="11">
    <location>
        <begin position="1199"/>
        <end position="1228"/>
    </location>
</feature>
<keyword evidence="5" id="KW-0312">Gluconeogenesis</keyword>
<name>A0A9N9KQB6_9HELO</name>
<dbReference type="InterPro" id="IPR008210">
    <property type="entry name" value="PEP_carboxykinase_N"/>
</dbReference>
<feature type="compositionally biased region" description="Basic and acidic residues" evidence="11">
    <location>
        <begin position="845"/>
        <end position="855"/>
    </location>
</feature>
<evidence type="ECO:0000256" key="4">
    <source>
        <dbReference type="ARBA" id="ARBA00021932"/>
    </source>
</evidence>
<dbReference type="Pfam" id="PF01293">
    <property type="entry name" value="PEPCK_ATP"/>
    <property type="match status" value="1"/>
</dbReference>
<dbReference type="FunFam" id="2.170.8.10:FF:000001">
    <property type="entry name" value="Phosphoenolpyruvate carboxykinase (ATP)"/>
    <property type="match status" value="1"/>
</dbReference>
<evidence type="ECO:0000256" key="8">
    <source>
        <dbReference type="ARBA" id="ARBA00022840"/>
    </source>
</evidence>
<feature type="compositionally biased region" description="Polar residues" evidence="11">
    <location>
        <begin position="990"/>
        <end position="1000"/>
    </location>
</feature>
<feature type="region of interest" description="Disordered" evidence="11">
    <location>
        <begin position="716"/>
        <end position="736"/>
    </location>
</feature>
<evidence type="ECO:0000256" key="2">
    <source>
        <dbReference type="ARBA" id="ARBA00006052"/>
    </source>
</evidence>
<dbReference type="PROSITE" id="PS00532">
    <property type="entry name" value="PEPCK_ATP"/>
    <property type="match status" value="1"/>
</dbReference>
<feature type="compositionally biased region" description="Polar residues" evidence="11">
    <location>
        <begin position="1008"/>
        <end position="1037"/>
    </location>
</feature>
<dbReference type="SUPFAM" id="SSF53795">
    <property type="entry name" value="PEP carboxykinase-like"/>
    <property type="match status" value="1"/>
</dbReference>
<accession>A0A9N9KQB6</accession>
<sequence>MAYPVCAGPFSKDPHWLVCLYSNTFFPSAFTSSAPFNARPSALASRTPRPPSHRVRPTPPTLSHASNYKQLARLSPHCHSHSRNFSSSVNMSSSLNNSRDPIERTSSPYSDPLQIGPKSKILATRTSNFHSTSLRNMVTVNTVNKTALHPGGVEPVKEREHTELEEELHEKAHIDYDRVAIVPNPSVAALYEDALVYETGSAMTSTGALTAYSGAKTGRSPLDKRIVKEPSSENDIWWGPVNKPMSPDVWKINRERAIDYLNTRNRIYVVDGFAGWDPKYRIKVRVVCARAYHALFMRNMLIRPDRGQLEHFHPDYTIYNAGSFPANRYTEGMTSGTSVALNFADKEMVILGTEYAGEMKKGIFTVLFYEMPVKHNVLTLHSSANEGKNGDVTVFFGLSGTGKTTLSADPQRMLIGDDEHCWSDTGIFNIEGGCYAKCVGLSGEKEPDIFNAIKFGSVLENVVFSPETRLVDYDDTTLTENTRCAYPIEYIDNAKIPCMSENHPTNIILLTCDARGVLPPISKLNSAQTMFHFISGYTSKMAGTEDGVTEPQATFSSCFAQPFLALHPMRYAQMLAEKIEQHKANAWLLNTGWVGAGAATGGKRCPLKYTRAILDSIHAGELAKVEYETYETFNLAVPKTCTGVPSELLNPRNAWTAGDESFTNEVTKLGKLFVENFKKYSDEATPEVIAAGPAVKVFTTKLSLAGISISPAVPARSEPCDLGPVGTRGPSTASASSSLALGAATGCLEPQIGKSNTTDCNCGRHTPASMPSDYFSQGGANRSTTSANIKPHSQGEIETNPISPPPQTSNKPKASKHVVHSSNRIHNRVPSSKALHKLNKVPAHGNDESHTDLKSKRNSSATNLRKNASHVTLKRNRSAAEVTKKSKLLQSKEKEREKEKKAPAAVHFEIGDQDDGAWEEASSSASPALSRAPSRSGPSSAKLSANNSHANSPRPSRHQSPVRSEANSAANGSRSHNADAKIITERLLQRTPSHTATTAKMSLATALPATSSQSPDSPSKITPSTSNGTPQVGSSNPDMAPQFVTGSGTSSDNSLQQHTIPKGEDVKRAQSMGNLKRQDSSARETDEEEESALLPRSRKPSNGYAYNPPQQSRTQQKLWLQRASSNIEPAQMTAGVGINGMGAVHAGFGGSSLVGAGYDGKDPRIKLQLERTGAEYLVVRRHQDPVGLSLNRLNQLPGAEKYRRIPTQPSHNSRRSEGGNGSAGRYGLSQSMRDLRNAGASRGTTVHGSFEADVSLDGLSGADEGDDSVSAILRSMWDKSFDMSASTD</sequence>
<dbReference type="InterPro" id="IPR015994">
    <property type="entry name" value="PEPCK_ATP_CS"/>
</dbReference>
<dbReference type="GO" id="GO:0006094">
    <property type="term" value="P:gluconeogenesis"/>
    <property type="evidence" value="ECO:0007669"/>
    <property type="project" value="UniProtKB-KW"/>
</dbReference>
<feature type="compositionally biased region" description="Low complexity" evidence="11">
    <location>
        <begin position="83"/>
        <end position="98"/>
    </location>
</feature>
<dbReference type="HAMAP" id="MF_00453">
    <property type="entry name" value="PEPCK_ATP"/>
    <property type="match status" value="1"/>
</dbReference>
<keyword evidence="7" id="KW-0210">Decarboxylase</keyword>
<organism evidence="12 13">
    <name type="scientific">Hymenoscyphus fraxineus</name>
    <dbReference type="NCBI Taxonomy" id="746836"/>
    <lineage>
        <taxon>Eukaryota</taxon>
        <taxon>Fungi</taxon>
        <taxon>Dikarya</taxon>
        <taxon>Ascomycota</taxon>
        <taxon>Pezizomycotina</taxon>
        <taxon>Leotiomycetes</taxon>
        <taxon>Helotiales</taxon>
        <taxon>Helotiaceae</taxon>
        <taxon>Hymenoscyphus</taxon>
    </lineage>
</organism>
<dbReference type="InterPro" id="IPR013035">
    <property type="entry name" value="PEP_carboxykinase_C"/>
</dbReference>
<dbReference type="EC" id="4.1.1.49" evidence="3"/>
<evidence type="ECO:0000256" key="11">
    <source>
        <dbReference type="SAM" id="MobiDB-lite"/>
    </source>
</evidence>
<evidence type="ECO:0000313" key="12">
    <source>
        <dbReference type="EMBL" id="CAG8951181.1"/>
    </source>
</evidence>
<dbReference type="InterPro" id="IPR001272">
    <property type="entry name" value="PEP_carboxykinase_ATP"/>
</dbReference>
<feature type="compositionally biased region" description="Basic residues" evidence="11">
    <location>
        <begin position="813"/>
        <end position="827"/>
    </location>
</feature>
<dbReference type="GO" id="GO:0005829">
    <property type="term" value="C:cytosol"/>
    <property type="evidence" value="ECO:0007669"/>
    <property type="project" value="TreeGrafter"/>
</dbReference>
<feature type="compositionally biased region" description="Polar residues" evidence="11">
    <location>
        <begin position="774"/>
        <end position="788"/>
    </location>
</feature>
<dbReference type="CDD" id="cd00484">
    <property type="entry name" value="PEPCK_ATP"/>
    <property type="match status" value="1"/>
</dbReference>
<feature type="compositionally biased region" description="Polar residues" evidence="11">
    <location>
        <begin position="858"/>
        <end position="870"/>
    </location>
</feature>
<evidence type="ECO:0000256" key="7">
    <source>
        <dbReference type="ARBA" id="ARBA00022793"/>
    </source>
</evidence>
<keyword evidence="13" id="KW-1185">Reference proteome</keyword>
<comment type="caution">
    <text evidence="12">The sequence shown here is derived from an EMBL/GenBank/DDBJ whole genome shotgun (WGS) entry which is preliminary data.</text>
</comment>